<dbReference type="EMBL" id="JAGHQM010000076">
    <property type="protein sequence ID" value="KAH0565614.1"/>
    <property type="molecule type" value="Genomic_DNA"/>
</dbReference>
<evidence type="ECO:0000313" key="8">
    <source>
        <dbReference type="Proteomes" id="UP000750711"/>
    </source>
</evidence>
<dbReference type="InterPro" id="IPR012340">
    <property type="entry name" value="NA-bd_OB-fold"/>
</dbReference>
<dbReference type="GO" id="GO:0071038">
    <property type="term" value="P:TRAMP-dependent tRNA surveillance pathway"/>
    <property type="evidence" value="ECO:0007669"/>
    <property type="project" value="TreeGrafter"/>
</dbReference>
<dbReference type="Gene3D" id="3.30.1370.10">
    <property type="entry name" value="K Homology domain, type 1"/>
    <property type="match status" value="1"/>
</dbReference>
<dbReference type="Pfam" id="PF18311">
    <property type="entry name" value="Rrp40_N"/>
    <property type="match status" value="1"/>
</dbReference>
<accession>A0A9P8LI02</accession>
<organism evidence="7 8">
    <name type="scientific">Trichoglossum hirsutum</name>
    <dbReference type="NCBI Taxonomy" id="265104"/>
    <lineage>
        <taxon>Eukaryota</taxon>
        <taxon>Fungi</taxon>
        <taxon>Dikarya</taxon>
        <taxon>Ascomycota</taxon>
        <taxon>Pezizomycotina</taxon>
        <taxon>Geoglossomycetes</taxon>
        <taxon>Geoglossales</taxon>
        <taxon>Geoglossaceae</taxon>
        <taxon>Trichoglossum</taxon>
    </lineage>
</organism>
<dbReference type="GO" id="GO:0003723">
    <property type="term" value="F:RNA binding"/>
    <property type="evidence" value="ECO:0007669"/>
    <property type="project" value="UniProtKB-KW"/>
</dbReference>
<dbReference type="GO" id="GO:0000467">
    <property type="term" value="P:exonucleolytic trimming to generate mature 3'-end of 5.8S rRNA from tricistronic rRNA transcript (SSU-rRNA, 5.8S rRNA, LSU-rRNA)"/>
    <property type="evidence" value="ECO:0007669"/>
    <property type="project" value="TreeGrafter"/>
</dbReference>
<dbReference type="GO" id="GO:0071051">
    <property type="term" value="P:poly(A)-dependent snoRNA 3'-end processing"/>
    <property type="evidence" value="ECO:0007669"/>
    <property type="project" value="TreeGrafter"/>
</dbReference>
<dbReference type="InterPro" id="IPR036612">
    <property type="entry name" value="KH_dom_type_1_sf"/>
</dbReference>
<keyword evidence="8" id="KW-1185">Reference proteome</keyword>
<dbReference type="InterPro" id="IPR041054">
    <property type="entry name" value="Rrp40_N_euk"/>
</dbReference>
<name>A0A9P8LI02_9PEZI</name>
<comment type="caution">
    <text evidence="7">The sequence shown here is derived from an EMBL/GenBank/DDBJ whole genome shotgun (WGS) entry which is preliminary data.</text>
</comment>
<sequence length="193" mass="20533">MAFSLVLPGDPIPQEALPTSNPSVPLKLGPGLRHTPPDTVVPIVAGELCIDQKKNAVWVENNGGRLSAGSLVYARISLANKHVDPEIECVNPATGKSDGLGELKGGMLFDVSLGMSRRLMMPNPSAEGSVVILDEIAEKVPFEIAVGRNGRVWVDAEGIAKTLVVGRAIQKTDRGNLGVDEQRKAAKRLLKDI</sequence>
<keyword evidence="2" id="KW-0271">Exosome</keyword>
<dbReference type="GO" id="GO:0034475">
    <property type="term" value="P:U4 snRNA 3'-end processing"/>
    <property type="evidence" value="ECO:0007669"/>
    <property type="project" value="TreeGrafter"/>
</dbReference>
<dbReference type="InterPro" id="IPR026699">
    <property type="entry name" value="Exosome_RNA_bind1/RRP40/RRP4"/>
</dbReference>
<dbReference type="GO" id="GO:0071034">
    <property type="term" value="P:CUT catabolic process"/>
    <property type="evidence" value="ECO:0007669"/>
    <property type="project" value="TreeGrafter"/>
</dbReference>
<proteinExistence type="predicted"/>
<evidence type="ECO:0008006" key="9">
    <source>
        <dbReference type="Google" id="ProtNLM"/>
    </source>
</evidence>
<dbReference type="SUPFAM" id="SSF54791">
    <property type="entry name" value="Eukaryotic type KH-domain (KH-domain type I)"/>
    <property type="match status" value="1"/>
</dbReference>
<feature type="domain" description="K Homology" evidence="5">
    <location>
        <begin position="106"/>
        <end position="157"/>
    </location>
</feature>
<dbReference type="PANTHER" id="PTHR21321:SF1">
    <property type="entry name" value="EXOSOME COMPLEX COMPONENT RRP40"/>
    <property type="match status" value="1"/>
</dbReference>
<evidence type="ECO:0000256" key="3">
    <source>
        <dbReference type="ARBA" id="ARBA00022884"/>
    </source>
</evidence>
<dbReference type="PANTHER" id="PTHR21321">
    <property type="entry name" value="PNAS-3 RELATED"/>
    <property type="match status" value="1"/>
</dbReference>
<dbReference type="GO" id="GO:0071035">
    <property type="term" value="P:nuclear polyadenylation-dependent rRNA catabolic process"/>
    <property type="evidence" value="ECO:0007669"/>
    <property type="project" value="TreeGrafter"/>
</dbReference>
<dbReference type="InterPro" id="IPR004088">
    <property type="entry name" value="KH_dom_type_1"/>
</dbReference>
<reference evidence="7" key="1">
    <citation type="submission" date="2021-03" db="EMBL/GenBank/DDBJ databases">
        <title>Comparative genomics and phylogenomic investigation of the class Geoglossomycetes provide insights into ecological specialization and systematics.</title>
        <authorList>
            <person name="Melie T."/>
            <person name="Pirro S."/>
            <person name="Miller A.N."/>
            <person name="Quandt A."/>
        </authorList>
    </citation>
    <scope>NUCLEOTIDE SEQUENCE</scope>
    <source>
        <strain evidence="7">CAQ_001_2017</strain>
    </source>
</reference>
<dbReference type="CDD" id="cd22526">
    <property type="entry name" value="KH-I_Rrp40"/>
    <property type="match status" value="1"/>
</dbReference>
<evidence type="ECO:0000259" key="6">
    <source>
        <dbReference type="Pfam" id="PF18311"/>
    </source>
</evidence>
<dbReference type="FunFam" id="2.40.50.100:FF:000073">
    <property type="entry name" value="Putative Exosome complex component RRP40"/>
    <property type="match status" value="1"/>
</dbReference>
<comment type="subcellular location">
    <subcellularLocation>
        <location evidence="1">Nucleus</location>
    </subcellularLocation>
</comment>
<dbReference type="AlphaFoldDB" id="A0A9P8LI02"/>
<dbReference type="Proteomes" id="UP000750711">
    <property type="component" value="Unassembled WGS sequence"/>
</dbReference>
<dbReference type="GO" id="GO:0000177">
    <property type="term" value="C:cytoplasmic exosome (RNase complex)"/>
    <property type="evidence" value="ECO:0007669"/>
    <property type="project" value="TreeGrafter"/>
</dbReference>
<dbReference type="Gene3D" id="2.40.50.100">
    <property type="match status" value="1"/>
</dbReference>
<feature type="domain" description="Exosome complex exonuclease Rrp40 N-terminal" evidence="6">
    <location>
        <begin position="26"/>
        <end position="65"/>
    </location>
</feature>
<evidence type="ECO:0000256" key="4">
    <source>
        <dbReference type="SAM" id="MobiDB-lite"/>
    </source>
</evidence>
<dbReference type="Gene3D" id="2.40.50.140">
    <property type="entry name" value="Nucleic acid-binding proteins"/>
    <property type="match status" value="1"/>
</dbReference>
<feature type="region of interest" description="Disordered" evidence="4">
    <location>
        <begin position="1"/>
        <end position="32"/>
    </location>
</feature>
<dbReference type="InterPro" id="IPR049469">
    <property type="entry name" value="RRP40_KH-I"/>
</dbReference>
<dbReference type="Pfam" id="PF15985">
    <property type="entry name" value="KH_6"/>
    <property type="match status" value="1"/>
</dbReference>
<gene>
    <name evidence="7" type="ORF">GP486_001002</name>
</gene>
<evidence type="ECO:0000256" key="2">
    <source>
        <dbReference type="ARBA" id="ARBA00022835"/>
    </source>
</evidence>
<evidence type="ECO:0000313" key="7">
    <source>
        <dbReference type="EMBL" id="KAH0565614.1"/>
    </source>
</evidence>
<protein>
    <recommendedName>
        <fullName evidence="9">Ribosomal RNA-processing protein 40</fullName>
    </recommendedName>
</protein>
<dbReference type="GO" id="GO:0000176">
    <property type="term" value="C:nuclear exosome (RNase complex)"/>
    <property type="evidence" value="ECO:0007669"/>
    <property type="project" value="TreeGrafter"/>
</dbReference>
<keyword evidence="3" id="KW-0694">RNA-binding</keyword>
<evidence type="ECO:0000256" key="1">
    <source>
        <dbReference type="ARBA" id="ARBA00004123"/>
    </source>
</evidence>
<dbReference type="FunFam" id="3.30.1370.10:FF:000038">
    <property type="entry name" value="exosome complex component RRP40"/>
    <property type="match status" value="1"/>
</dbReference>
<evidence type="ECO:0000259" key="5">
    <source>
        <dbReference type="Pfam" id="PF15985"/>
    </source>
</evidence>